<dbReference type="PANTHER" id="PTHR39201:SF1">
    <property type="entry name" value="FLAVODOXIN-LIKE DOMAIN-CONTAINING PROTEIN"/>
    <property type="match status" value="1"/>
</dbReference>
<dbReference type="HOGENOM" id="CLU_068890_1_2_2"/>
<dbReference type="InterPro" id="IPR008254">
    <property type="entry name" value="Flavodoxin/NO_synth"/>
</dbReference>
<dbReference type="STRING" id="187420.MTH_847"/>
<reference evidence="2 3" key="1">
    <citation type="journal article" date="1997" name="J. Bacteriol.">
        <title>Complete genome sequence of Methanobacterium thermoautotrophicum deltaH: functional analysis and comparative genomics.</title>
        <authorList>
            <person name="Smith D.R."/>
            <person name="Doucette-Stamm L.A."/>
            <person name="Deloughery C."/>
            <person name="Lee H.-M."/>
            <person name="Dubois J."/>
            <person name="Aldredge T."/>
            <person name="Bashirzadeh R."/>
            <person name="Blakely D."/>
            <person name="Cook R."/>
            <person name="Gilbert K."/>
            <person name="Harrison D."/>
            <person name="Hoang L."/>
            <person name="Keagle P."/>
            <person name="Lumm W."/>
            <person name="Pothier B."/>
            <person name="Qiu D."/>
            <person name="Spadafora R."/>
            <person name="Vicare R."/>
            <person name="Wang Y."/>
            <person name="Wierzbowski J."/>
            <person name="Gibson R."/>
            <person name="Jiwani N."/>
            <person name="Caruso A."/>
            <person name="Bush D."/>
            <person name="Safer H."/>
            <person name="Patwell D."/>
            <person name="Prabhakar S."/>
            <person name="McDougall S."/>
            <person name="Shimer G."/>
            <person name="Goyal A."/>
            <person name="Pietrovski S."/>
            <person name="Church G.M."/>
            <person name="Daniels C.J."/>
            <person name="Mao J.-i."/>
            <person name="Rice P."/>
            <person name="Nolling J."/>
            <person name="Reeve J.N."/>
        </authorList>
    </citation>
    <scope>NUCLEOTIDE SEQUENCE [LARGE SCALE GENOMIC DNA]</scope>
    <source>
        <strain evidence="3">ATCC 29096 / DSM 1053 / JCM 10044 / NBRC 100330 / Delta H</strain>
    </source>
</reference>
<dbReference type="InterPro" id="IPR029039">
    <property type="entry name" value="Flavoprotein-like_sf"/>
</dbReference>
<dbReference type="InParanoid" id="O26935"/>
<dbReference type="PROSITE" id="PS00201">
    <property type="entry name" value="FLAVODOXIN"/>
    <property type="match status" value="1"/>
</dbReference>
<protein>
    <recommendedName>
        <fullName evidence="1">Flavodoxin-like domain-containing protein</fullName>
    </recommendedName>
</protein>
<feature type="domain" description="Flavodoxin-like" evidence="1">
    <location>
        <begin position="10"/>
        <end position="172"/>
    </location>
</feature>
<dbReference type="EMBL" id="AE000666">
    <property type="protein sequence ID" value="AAB85345.1"/>
    <property type="molecule type" value="Genomic_DNA"/>
</dbReference>
<sequence length="172" mass="19328">MNKLSDMMKTCVIYYSRSGNTAMVARTLAEELNADLIEIRDLDDRKGFMSSFRSSIDALRESKTPIKPEKVDLSGYDLVYLGTPTWAGKPAPAIITLIDRVDFLGKDVILFTTMSRQGGEGAIERMAEKIGARGGRIINFFIQKTAGKELIQVREDTLRTINEKDLKIYEAR</sequence>
<dbReference type="EnsemblBacteria" id="AAB85345">
    <property type="protein sequence ID" value="AAB85345"/>
    <property type="gene ID" value="MTH_847"/>
</dbReference>
<dbReference type="PATRIC" id="fig|187420.15.peg.830"/>
<evidence type="ECO:0000313" key="2">
    <source>
        <dbReference type="EMBL" id="AAB85345.1"/>
    </source>
</evidence>
<dbReference type="Gene3D" id="3.40.50.360">
    <property type="match status" value="1"/>
</dbReference>
<evidence type="ECO:0000259" key="1">
    <source>
        <dbReference type="PROSITE" id="PS50902"/>
    </source>
</evidence>
<dbReference type="Pfam" id="PF12682">
    <property type="entry name" value="Flavodoxin_4"/>
    <property type="match status" value="1"/>
</dbReference>
<dbReference type="KEGG" id="mth:MTH_847"/>
<gene>
    <name evidence="2" type="ordered locus">MTH_847</name>
</gene>
<dbReference type="AlphaFoldDB" id="O26935"/>
<name>O26935_METTH</name>
<proteinExistence type="predicted"/>
<evidence type="ECO:0000313" key="3">
    <source>
        <dbReference type="Proteomes" id="UP000005223"/>
    </source>
</evidence>
<dbReference type="PROSITE" id="PS50902">
    <property type="entry name" value="FLAVODOXIN_LIKE"/>
    <property type="match status" value="1"/>
</dbReference>
<dbReference type="SUPFAM" id="SSF52218">
    <property type="entry name" value="Flavoproteins"/>
    <property type="match status" value="1"/>
</dbReference>
<dbReference type="InterPro" id="IPR001226">
    <property type="entry name" value="Flavodoxin_CS"/>
</dbReference>
<dbReference type="GO" id="GO:0010181">
    <property type="term" value="F:FMN binding"/>
    <property type="evidence" value="ECO:0007669"/>
    <property type="project" value="InterPro"/>
</dbReference>
<dbReference type="PaxDb" id="187420-MTH_847"/>
<keyword evidence="3" id="KW-1185">Reference proteome</keyword>
<dbReference type="PANTHER" id="PTHR39201">
    <property type="entry name" value="EXPORTED PROTEIN-RELATED"/>
    <property type="match status" value="1"/>
</dbReference>
<organism evidence="2 3">
    <name type="scientific">Methanothermobacter thermautotrophicus (strain ATCC 29096 / DSM 1053 / JCM 10044 / NBRC 100330 / Delta H)</name>
    <name type="common">Methanobacterium thermoautotrophicum</name>
    <dbReference type="NCBI Taxonomy" id="187420"/>
    <lineage>
        <taxon>Archaea</taxon>
        <taxon>Methanobacteriati</taxon>
        <taxon>Methanobacteriota</taxon>
        <taxon>Methanomada group</taxon>
        <taxon>Methanobacteria</taxon>
        <taxon>Methanobacteriales</taxon>
        <taxon>Methanobacteriaceae</taxon>
        <taxon>Methanothermobacter</taxon>
    </lineage>
</organism>
<dbReference type="PIR" id="A69213">
    <property type="entry name" value="A69213"/>
</dbReference>
<dbReference type="GO" id="GO:0009055">
    <property type="term" value="F:electron transfer activity"/>
    <property type="evidence" value="ECO:0007669"/>
    <property type="project" value="InterPro"/>
</dbReference>
<dbReference type="Proteomes" id="UP000005223">
    <property type="component" value="Chromosome"/>
</dbReference>
<accession>O26935</accession>